<dbReference type="Gene3D" id="3.40.50.720">
    <property type="entry name" value="NAD(P)-binding Rossmann-like Domain"/>
    <property type="match status" value="1"/>
</dbReference>
<name>A0A3L7JES1_9HYPH</name>
<dbReference type="Pfam" id="PF01408">
    <property type="entry name" value="GFO_IDH_MocA"/>
    <property type="match status" value="1"/>
</dbReference>
<accession>A0A3L7JES1</accession>
<keyword evidence="4" id="KW-1185">Reference proteome</keyword>
<evidence type="ECO:0000313" key="3">
    <source>
        <dbReference type="EMBL" id="RLQ89288.1"/>
    </source>
</evidence>
<comment type="caution">
    <text evidence="3">The sequence shown here is derived from an EMBL/GenBank/DDBJ whole genome shotgun (WGS) entry which is preliminary data.</text>
</comment>
<organism evidence="3 4">
    <name type="scientific">Notoacmeibacter ruber</name>
    <dbReference type="NCBI Taxonomy" id="2670375"/>
    <lineage>
        <taxon>Bacteria</taxon>
        <taxon>Pseudomonadati</taxon>
        <taxon>Pseudomonadota</taxon>
        <taxon>Alphaproteobacteria</taxon>
        <taxon>Hyphomicrobiales</taxon>
        <taxon>Notoacmeibacteraceae</taxon>
        <taxon>Notoacmeibacter</taxon>
    </lineage>
</organism>
<dbReference type="Gene3D" id="3.30.360.10">
    <property type="entry name" value="Dihydrodipicolinate Reductase, domain 2"/>
    <property type="match status" value="1"/>
</dbReference>
<dbReference type="SUPFAM" id="SSF55347">
    <property type="entry name" value="Glyceraldehyde-3-phosphate dehydrogenase-like, C-terminal domain"/>
    <property type="match status" value="1"/>
</dbReference>
<dbReference type="Pfam" id="PF22725">
    <property type="entry name" value="GFO_IDH_MocA_C3"/>
    <property type="match status" value="1"/>
</dbReference>
<dbReference type="InterPro" id="IPR055170">
    <property type="entry name" value="GFO_IDH_MocA-like_dom"/>
</dbReference>
<dbReference type="AlphaFoldDB" id="A0A3L7JES1"/>
<dbReference type="Proteomes" id="UP000281094">
    <property type="component" value="Unassembled WGS sequence"/>
</dbReference>
<dbReference type="InterPro" id="IPR000683">
    <property type="entry name" value="Gfo/Idh/MocA-like_OxRdtase_N"/>
</dbReference>
<reference evidence="3 4" key="1">
    <citation type="submission" date="2018-10" db="EMBL/GenBank/DDBJ databases">
        <title>Notoacmeibacter sp. M2BS9Y-3-1, whole genome shotgun sequence.</title>
        <authorList>
            <person name="Tuo L."/>
        </authorList>
    </citation>
    <scope>NUCLEOTIDE SEQUENCE [LARGE SCALE GENOMIC DNA]</scope>
    <source>
        <strain evidence="3 4">M2BS9Y-3-1</strain>
    </source>
</reference>
<dbReference type="PANTHER" id="PTHR43708">
    <property type="entry name" value="CONSERVED EXPRESSED OXIDOREDUCTASE (EUROFUNG)"/>
    <property type="match status" value="1"/>
</dbReference>
<dbReference type="SUPFAM" id="SSF51735">
    <property type="entry name" value="NAD(P)-binding Rossmann-fold domains"/>
    <property type="match status" value="1"/>
</dbReference>
<evidence type="ECO:0000313" key="4">
    <source>
        <dbReference type="Proteomes" id="UP000281094"/>
    </source>
</evidence>
<dbReference type="EMBL" id="RCWN01000001">
    <property type="protein sequence ID" value="RLQ89288.1"/>
    <property type="molecule type" value="Genomic_DNA"/>
</dbReference>
<sequence length="366" mass="39427">MVGGGEGAFIGDVHRMAARLDGRFVLVAGALSSDPERARRSAEALGLDPSRSYDSFENMAEAEAARDDGIEAVSIVTPNHLHATAAKAFLSRGIHVICDKPMTATREEAESLADIARQSTARFILTHNYSGYPMIRQARELVTKGDLGTLRLIHVEYLQDWLTDPVEKEGSKQAEWRTDPERAGAGGALGDIGTHAHHLACFVSGLKVESLSADVHRFVEGRLLDDNAHIMLRYEEGVRGTLICSQIAPGQENGLTLRLFGSKGGLVWHQEKPNELWFTPHGEATRRITRNGAGAGEAANAVSRIPGGHPEGYLEAFANLYVEVAEALRSGQAATALPGIQEGLDGMRFVAACVRSSDANGEWVTP</sequence>
<proteinExistence type="predicted"/>
<feature type="domain" description="Gfo/Idh/MocA-like oxidoreductase N-terminal" evidence="1">
    <location>
        <begin position="7"/>
        <end position="125"/>
    </location>
</feature>
<dbReference type="InterPro" id="IPR036291">
    <property type="entry name" value="NAD(P)-bd_dom_sf"/>
</dbReference>
<feature type="domain" description="GFO/IDH/MocA-like oxidoreductase" evidence="2">
    <location>
        <begin position="135"/>
        <end position="266"/>
    </location>
</feature>
<evidence type="ECO:0000259" key="2">
    <source>
        <dbReference type="Pfam" id="PF22725"/>
    </source>
</evidence>
<dbReference type="PANTHER" id="PTHR43708:SF3">
    <property type="entry name" value="OXIDOREDUCTASE"/>
    <property type="match status" value="1"/>
</dbReference>
<protein>
    <submittedName>
        <fullName evidence="3">Gfo/Idh/MocA family oxidoreductase</fullName>
    </submittedName>
</protein>
<dbReference type="InterPro" id="IPR051317">
    <property type="entry name" value="Gfo/Idh/MocA_oxidoreduct"/>
</dbReference>
<gene>
    <name evidence="3" type="ORF">D8780_00150</name>
</gene>
<dbReference type="GO" id="GO:0000166">
    <property type="term" value="F:nucleotide binding"/>
    <property type="evidence" value="ECO:0007669"/>
    <property type="project" value="InterPro"/>
</dbReference>
<evidence type="ECO:0000259" key="1">
    <source>
        <dbReference type="Pfam" id="PF01408"/>
    </source>
</evidence>